<feature type="transmembrane region" description="Helical" evidence="6">
    <location>
        <begin position="376"/>
        <end position="398"/>
    </location>
</feature>
<evidence type="ECO:0000256" key="2">
    <source>
        <dbReference type="ARBA" id="ARBA00022475"/>
    </source>
</evidence>
<feature type="transmembrane region" description="Helical" evidence="6">
    <location>
        <begin position="228"/>
        <end position="252"/>
    </location>
</feature>
<evidence type="ECO:0000256" key="1">
    <source>
        <dbReference type="ARBA" id="ARBA00004651"/>
    </source>
</evidence>
<dbReference type="InterPro" id="IPR050545">
    <property type="entry name" value="Mycobact_MmpL"/>
</dbReference>
<evidence type="ECO:0000259" key="7">
    <source>
        <dbReference type="PROSITE" id="PS50156"/>
    </source>
</evidence>
<dbReference type="eggNOG" id="arCOG02174">
    <property type="taxonomic scope" value="Archaea"/>
</dbReference>
<feature type="transmembrane region" description="Helical" evidence="6">
    <location>
        <begin position="295"/>
        <end position="319"/>
    </location>
</feature>
<reference evidence="8 9" key="1">
    <citation type="submission" date="2011-03" db="EMBL/GenBank/DDBJ databases">
        <title>The complete genome of Archaeoglobus veneficus SNP6.</title>
        <authorList>
            <consortium name="US DOE Joint Genome Institute (JGI-PGF)"/>
            <person name="Lucas S."/>
            <person name="Copeland A."/>
            <person name="Lapidus A."/>
            <person name="Bruce D."/>
            <person name="Goodwin L."/>
            <person name="Pitluck S."/>
            <person name="Kyrpides N."/>
            <person name="Mavromatis K."/>
            <person name="Pagani I."/>
            <person name="Ivanova N."/>
            <person name="Mikhailova N."/>
            <person name="Lu M."/>
            <person name="Detter J.C."/>
            <person name="Tapia R."/>
            <person name="Han C."/>
            <person name="Land M."/>
            <person name="Hauser L."/>
            <person name="Markowitz V."/>
            <person name="Cheng J.-F."/>
            <person name="Hugenholtz P."/>
            <person name="Woyke T."/>
            <person name="Wu D."/>
            <person name="Spring S."/>
            <person name="Brambilla E."/>
            <person name="Klenk H.-P."/>
            <person name="Eisen J.A."/>
        </authorList>
    </citation>
    <scope>NUCLEOTIDE SEQUENCE [LARGE SCALE GENOMIC DNA]</scope>
    <source>
        <strain>SNP6</strain>
    </source>
</reference>
<dbReference type="NCBIfam" id="TIGR00921">
    <property type="entry name" value="2A067"/>
    <property type="match status" value="1"/>
</dbReference>
<feature type="transmembrane region" description="Helical" evidence="6">
    <location>
        <begin position="690"/>
        <end position="714"/>
    </location>
</feature>
<organism evidence="8 9">
    <name type="scientific">Archaeoglobus veneficus (strain DSM 11195 / SNP6)</name>
    <dbReference type="NCBI Taxonomy" id="693661"/>
    <lineage>
        <taxon>Archaea</taxon>
        <taxon>Methanobacteriati</taxon>
        <taxon>Methanobacteriota</taxon>
        <taxon>Archaeoglobi</taxon>
        <taxon>Archaeoglobales</taxon>
        <taxon>Archaeoglobaceae</taxon>
        <taxon>Archaeoglobus</taxon>
    </lineage>
</organism>
<feature type="transmembrane region" description="Helical" evidence="6">
    <location>
        <begin position="325"/>
        <end position="355"/>
    </location>
</feature>
<feature type="domain" description="SSD" evidence="7">
    <location>
        <begin position="587"/>
        <end position="713"/>
    </location>
</feature>
<feature type="domain" description="SSD" evidence="7">
    <location>
        <begin position="217"/>
        <end position="353"/>
    </location>
</feature>
<comment type="subcellular location">
    <subcellularLocation>
        <location evidence="1">Cell membrane</location>
        <topology evidence="1">Multi-pass membrane protein</topology>
    </subcellularLocation>
</comment>
<dbReference type="Pfam" id="PF03176">
    <property type="entry name" value="MMPL"/>
    <property type="match status" value="2"/>
</dbReference>
<dbReference type="OrthoDB" id="42357at2157"/>
<gene>
    <name evidence="8" type="ordered locus">Arcve_0036</name>
</gene>
<dbReference type="EMBL" id="CP002588">
    <property type="protein sequence ID" value="AEA46079.1"/>
    <property type="molecule type" value="Genomic_DNA"/>
</dbReference>
<dbReference type="Proteomes" id="UP000008136">
    <property type="component" value="Chromosome"/>
</dbReference>
<dbReference type="PANTHER" id="PTHR33406:SF13">
    <property type="entry name" value="MEMBRANE PROTEIN YDFJ"/>
    <property type="match status" value="1"/>
</dbReference>
<protein>
    <submittedName>
        <fullName evidence="8">Efflux transporter, hydrophobe/amphiphile efflux-3 (HAE3) family</fullName>
    </submittedName>
</protein>
<dbReference type="GeneID" id="10393126"/>
<sequence>MKLFSIFSQAVRRQPVAIIALVLLLFFLAMELSQQVEYAQGFDTYFSKEHKEYKQYKLFTKDFGTSIASAYVFVKGDDVVNYETFEYMLKLGDVLSTIDGVGEIKSPAHSIVNRLGYLPQDEKTLESYAYKLAQFYIPKRSFALMEIEITASQDKYNVIAKEIERKLQLVPKPTGVVVEATGNPLVRYQVNQAISGSMKSMGMAAVLLMVVILGLVFRGVVSQKRFLMLPLVISVFTAVMAYGLMPVLGIPLTEVTNAFFPVLIGLSIEYAAQFQSRFEEEMRKGRSAFDAAEKAIFSVGTALSLAMITTVIGFLSMVFSGVPSLSWFGFLSAIGLIIAYLLSLTFLPAVLVLLSGRVGEVKEKKAKNLETFARGVARRSNLVLILTVVLVTAGFYGYSNVGIQTDFYKYIPQDLPAIRKMNELKSLVGSQDRVILVMETDGVDMDTIEKFDAMCRYVASSEPQVTDYSNIATLLSMYGMPKNDYQLENVLDRLPDVQKKKYVSGGELAAYFTVAPMDWLEFKDLYERVKEEINFYGLGQGYYLTGDVVLKMFVADLIINGQNKMTLASYALVFLLLLFVYRSFSKAVVPLLPITTVIAVVGGVMYLLGINRTLVSASLNSLTIGLGIDFSIHIMERYLEERRMGMSPEDAVAITVSNTGRAIITSGLTMAGGFAAMMVSPFPIMRDFGFVSVISIIFSLIAALTVVPAFLVFIESLRAKRMQQQ</sequence>
<dbReference type="AlphaFoldDB" id="F2KMQ5"/>
<dbReference type="Gene3D" id="1.20.1640.10">
    <property type="entry name" value="Multidrug efflux transporter AcrB transmembrane domain"/>
    <property type="match status" value="2"/>
</dbReference>
<evidence type="ECO:0000256" key="5">
    <source>
        <dbReference type="ARBA" id="ARBA00023136"/>
    </source>
</evidence>
<keyword evidence="2" id="KW-1003">Cell membrane</keyword>
<evidence type="ECO:0000256" key="6">
    <source>
        <dbReference type="SAM" id="Phobius"/>
    </source>
</evidence>
<dbReference type="InterPro" id="IPR000731">
    <property type="entry name" value="SSD"/>
</dbReference>
<keyword evidence="4 6" id="KW-1133">Transmembrane helix</keyword>
<keyword evidence="5 6" id="KW-0472">Membrane</keyword>
<evidence type="ECO:0000313" key="8">
    <source>
        <dbReference type="EMBL" id="AEA46079.1"/>
    </source>
</evidence>
<feature type="transmembrane region" description="Helical" evidence="6">
    <location>
        <begin position="565"/>
        <end position="581"/>
    </location>
</feature>
<dbReference type="STRING" id="693661.Arcve_0036"/>
<name>F2KMQ5_ARCVS</name>
<feature type="transmembrane region" description="Helical" evidence="6">
    <location>
        <begin position="258"/>
        <end position="274"/>
    </location>
</feature>
<proteinExistence type="predicted"/>
<dbReference type="InterPro" id="IPR004869">
    <property type="entry name" value="MMPL_dom"/>
</dbReference>
<keyword evidence="9" id="KW-1185">Reference proteome</keyword>
<dbReference type="KEGG" id="ave:Arcve_0036"/>
<feature type="transmembrane region" description="Helical" evidence="6">
    <location>
        <begin position="201"/>
        <end position="221"/>
    </location>
</feature>
<dbReference type="PROSITE" id="PS50156">
    <property type="entry name" value="SSD"/>
    <property type="match status" value="2"/>
</dbReference>
<dbReference type="PANTHER" id="PTHR33406">
    <property type="entry name" value="MEMBRANE PROTEIN MJ1562-RELATED"/>
    <property type="match status" value="1"/>
</dbReference>
<accession>F2KMQ5</accession>
<keyword evidence="3 6" id="KW-0812">Transmembrane</keyword>
<evidence type="ECO:0000313" key="9">
    <source>
        <dbReference type="Proteomes" id="UP000008136"/>
    </source>
</evidence>
<evidence type="ECO:0000256" key="4">
    <source>
        <dbReference type="ARBA" id="ARBA00022989"/>
    </source>
</evidence>
<feature type="transmembrane region" description="Helical" evidence="6">
    <location>
        <begin position="614"/>
        <end position="634"/>
    </location>
</feature>
<dbReference type="RefSeq" id="WP_013682755.1">
    <property type="nucleotide sequence ID" value="NC_015320.1"/>
</dbReference>
<feature type="transmembrane region" description="Helical" evidence="6">
    <location>
        <begin position="662"/>
        <end position="684"/>
    </location>
</feature>
<evidence type="ECO:0000256" key="3">
    <source>
        <dbReference type="ARBA" id="ARBA00022692"/>
    </source>
</evidence>
<dbReference type="HOGENOM" id="CLU_008861_2_0_2"/>
<dbReference type="SUPFAM" id="SSF82866">
    <property type="entry name" value="Multidrug efflux transporter AcrB transmembrane domain"/>
    <property type="match status" value="2"/>
</dbReference>
<dbReference type="GO" id="GO:0005886">
    <property type="term" value="C:plasma membrane"/>
    <property type="evidence" value="ECO:0007669"/>
    <property type="project" value="UniProtKB-SubCell"/>
</dbReference>
<feature type="transmembrane region" description="Helical" evidence="6">
    <location>
        <begin position="588"/>
        <end position="608"/>
    </location>
</feature>